<dbReference type="EMBL" id="CABFWE030000011">
    <property type="protein sequence ID" value="CAD7050428.1"/>
    <property type="molecule type" value="Genomic_DNA"/>
</dbReference>
<gene>
    <name evidence="1" type="ORF">RHAB21_04163</name>
</gene>
<sequence>MLVIKLRETIMILDLHQQGLTVSAISKETGIDRKTVRKYIK</sequence>
<dbReference type="Proteomes" id="UP000601041">
    <property type="component" value="Unassembled WGS sequence"/>
</dbReference>
<keyword evidence="2" id="KW-1185">Reference proteome</keyword>
<proteinExistence type="predicted"/>
<dbReference type="Gene3D" id="1.10.10.60">
    <property type="entry name" value="Homeodomain-like"/>
    <property type="match status" value="1"/>
</dbReference>
<dbReference type="Pfam" id="PF13551">
    <property type="entry name" value="HTH_29"/>
    <property type="match status" value="1"/>
</dbReference>
<name>A0ABN7JVK2_9HYPH</name>
<accession>A0ABN7JVK2</accession>
<comment type="caution">
    <text evidence="1">The sequence shown here is derived from an EMBL/GenBank/DDBJ whole genome shotgun (WGS) entry which is preliminary data.</text>
</comment>
<reference evidence="1 2" key="1">
    <citation type="submission" date="2020-11" db="EMBL/GenBank/DDBJ databases">
        <authorList>
            <person name="Lassalle F."/>
        </authorList>
    </citation>
    <scope>NUCLEOTIDE SEQUENCE [LARGE SCALE GENOMIC DNA]</scope>
    <source>
        <strain evidence="1 2">AB21</strain>
    </source>
</reference>
<evidence type="ECO:0000313" key="1">
    <source>
        <dbReference type="EMBL" id="CAD7050428.1"/>
    </source>
</evidence>
<organism evidence="1 2">
    <name type="scientific">Pseudorhizobium halotolerans</name>
    <dbReference type="NCBI Taxonomy" id="1233081"/>
    <lineage>
        <taxon>Bacteria</taxon>
        <taxon>Pseudomonadati</taxon>
        <taxon>Pseudomonadota</taxon>
        <taxon>Alphaproteobacteria</taxon>
        <taxon>Hyphomicrobiales</taxon>
        <taxon>Rhizobiaceae</taxon>
        <taxon>Rhizobium/Agrobacterium group</taxon>
        <taxon>Pseudorhizobium</taxon>
    </lineage>
</organism>
<protein>
    <submittedName>
        <fullName evidence="1">Helix-turn-helix domain-containing protein</fullName>
    </submittedName>
</protein>
<evidence type="ECO:0000313" key="2">
    <source>
        <dbReference type="Proteomes" id="UP000601041"/>
    </source>
</evidence>